<evidence type="ECO:0000256" key="3">
    <source>
        <dbReference type="ARBA" id="ARBA00022448"/>
    </source>
</evidence>
<dbReference type="Pfam" id="PF01032">
    <property type="entry name" value="FecCD"/>
    <property type="match status" value="1"/>
</dbReference>
<feature type="transmembrane region" description="Helical" evidence="8">
    <location>
        <begin position="12"/>
        <end position="32"/>
    </location>
</feature>
<protein>
    <submittedName>
        <fullName evidence="9">Iron ABC transporter permease</fullName>
    </submittedName>
</protein>
<keyword evidence="3" id="KW-0813">Transport</keyword>
<feature type="transmembrane region" description="Helical" evidence="8">
    <location>
        <begin position="239"/>
        <end position="270"/>
    </location>
</feature>
<dbReference type="CDD" id="cd06550">
    <property type="entry name" value="TM_ABC_iron-siderophores_like"/>
    <property type="match status" value="1"/>
</dbReference>
<evidence type="ECO:0000256" key="1">
    <source>
        <dbReference type="ARBA" id="ARBA00004651"/>
    </source>
</evidence>
<organism evidence="9 10">
    <name type="scientific">Roseibium aggregatum</name>
    <dbReference type="NCBI Taxonomy" id="187304"/>
    <lineage>
        <taxon>Bacteria</taxon>
        <taxon>Pseudomonadati</taxon>
        <taxon>Pseudomonadota</taxon>
        <taxon>Alphaproteobacteria</taxon>
        <taxon>Hyphomicrobiales</taxon>
        <taxon>Stappiaceae</taxon>
        <taxon>Roseibium</taxon>
    </lineage>
</organism>
<dbReference type="Proteomes" id="UP000664096">
    <property type="component" value="Unassembled WGS sequence"/>
</dbReference>
<dbReference type="GO" id="GO:0022857">
    <property type="term" value="F:transmembrane transporter activity"/>
    <property type="evidence" value="ECO:0007669"/>
    <property type="project" value="InterPro"/>
</dbReference>
<dbReference type="GO" id="GO:0005886">
    <property type="term" value="C:plasma membrane"/>
    <property type="evidence" value="ECO:0007669"/>
    <property type="project" value="UniProtKB-SubCell"/>
</dbReference>
<dbReference type="InterPro" id="IPR037294">
    <property type="entry name" value="ABC_BtuC-like"/>
</dbReference>
<keyword evidence="6 8" id="KW-1133">Transmembrane helix</keyword>
<dbReference type="RefSeq" id="WP_207138263.1">
    <property type="nucleotide sequence ID" value="NZ_JAEKJZ010000001.1"/>
</dbReference>
<evidence type="ECO:0000256" key="7">
    <source>
        <dbReference type="ARBA" id="ARBA00023136"/>
    </source>
</evidence>
<proteinExistence type="inferred from homology"/>
<dbReference type="SUPFAM" id="SSF81345">
    <property type="entry name" value="ABC transporter involved in vitamin B12 uptake, BtuC"/>
    <property type="match status" value="1"/>
</dbReference>
<feature type="transmembrane region" description="Helical" evidence="8">
    <location>
        <begin position="282"/>
        <end position="300"/>
    </location>
</feature>
<gene>
    <name evidence="9" type="ORF">JF539_00980</name>
</gene>
<dbReference type="PANTHER" id="PTHR30472">
    <property type="entry name" value="FERRIC ENTEROBACTIN TRANSPORT SYSTEM PERMEASE PROTEIN"/>
    <property type="match status" value="1"/>
</dbReference>
<keyword evidence="7 8" id="KW-0472">Membrane</keyword>
<dbReference type="InterPro" id="IPR000522">
    <property type="entry name" value="ABC_transptr_permease_BtuC"/>
</dbReference>
<evidence type="ECO:0000256" key="8">
    <source>
        <dbReference type="SAM" id="Phobius"/>
    </source>
</evidence>
<dbReference type="PANTHER" id="PTHR30472:SF1">
    <property type="entry name" value="FE(3+) DICITRATE TRANSPORT SYSTEM PERMEASE PROTEIN FECC-RELATED"/>
    <property type="match status" value="1"/>
</dbReference>
<feature type="transmembrane region" description="Helical" evidence="8">
    <location>
        <begin position="68"/>
        <end position="85"/>
    </location>
</feature>
<feature type="transmembrane region" description="Helical" evidence="8">
    <location>
        <begin position="206"/>
        <end position="227"/>
    </location>
</feature>
<evidence type="ECO:0000256" key="2">
    <source>
        <dbReference type="ARBA" id="ARBA00007935"/>
    </source>
</evidence>
<feature type="transmembrane region" description="Helical" evidence="8">
    <location>
        <begin position="123"/>
        <end position="143"/>
    </location>
</feature>
<keyword evidence="4" id="KW-1003">Cell membrane</keyword>
<dbReference type="EMBL" id="JAEKJZ010000001">
    <property type="protein sequence ID" value="MBN9668889.1"/>
    <property type="molecule type" value="Genomic_DNA"/>
</dbReference>
<accession>A0A939EC45</accession>
<evidence type="ECO:0000313" key="10">
    <source>
        <dbReference type="Proteomes" id="UP000664096"/>
    </source>
</evidence>
<dbReference type="AlphaFoldDB" id="A0A939EC45"/>
<dbReference type="FunFam" id="1.10.3470.10:FF:000001">
    <property type="entry name" value="Vitamin B12 ABC transporter permease BtuC"/>
    <property type="match status" value="1"/>
</dbReference>
<dbReference type="Gene3D" id="1.10.3470.10">
    <property type="entry name" value="ABC transporter involved in vitamin B12 uptake, BtuC"/>
    <property type="match status" value="1"/>
</dbReference>
<dbReference type="GO" id="GO:0033214">
    <property type="term" value="P:siderophore-iron import into cell"/>
    <property type="evidence" value="ECO:0007669"/>
    <property type="project" value="TreeGrafter"/>
</dbReference>
<evidence type="ECO:0000313" key="9">
    <source>
        <dbReference type="EMBL" id="MBN9668889.1"/>
    </source>
</evidence>
<evidence type="ECO:0000256" key="5">
    <source>
        <dbReference type="ARBA" id="ARBA00022692"/>
    </source>
</evidence>
<evidence type="ECO:0000256" key="4">
    <source>
        <dbReference type="ARBA" id="ARBA00022475"/>
    </source>
</evidence>
<sequence length="339" mass="34682">MSTRVPVGADRLRLIALVTLCCLLPLAAIWSVSLGATVLPLDSIINAIFAFDGSRDHLVVAAVRLPRVLAGLLVGGALAIAGAIMQAITNNPLASPGLLGINAGAAFAVVFTMSVFGTGAQGSLVWTAFAGAGAAAVLVSLFGSTGPMSGTPVKLVLAGAVLTAFLTSLTTAFLIMDRSTLDSVRLWTAGSLTGRTMDEVRAVAPYMLAGLAAALVFPRQLTVLSLGADVSRSLGQNPVFWRGVAAVIVILLAGSAVALAGPIGFVGLIVPHIVRLTVGTDYKWIIPFAAAGGAFLVLSADTLSRLLFASQSFPVGVTMATIGAPFFIWLARTSPWGRS</sequence>
<feature type="transmembrane region" description="Helical" evidence="8">
    <location>
        <begin position="312"/>
        <end position="331"/>
    </location>
</feature>
<comment type="similarity">
    <text evidence="2">Belongs to the binding-protein-dependent transport system permease family. FecCD subfamily.</text>
</comment>
<reference evidence="9" key="1">
    <citation type="submission" date="2020-12" db="EMBL/GenBank/DDBJ databases">
        <title>Oil enriched cultivation method for isolating marine PHA-producing bacteria.</title>
        <authorList>
            <person name="Zheng W."/>
            <person name="Yu S."/>
            <person name="Huang Y."/>
        </authorList>
    </citation>
    <scope>NUCLEOTIDE SEQUENCE</scope>
    <source>
        <strain evidence="9">SY-2-12</strain>
    </source>
</reference>
<evidence type="ECO:0000256" key="6">
    <source>
        <dbReference type="ARBA" id="ARBA00022989"/>
    </source>
</evidence>
<feature type="transmembrane region" description="Helical" evidence="8">
    <location>
        <begin position="97"/>
        <end position="117"/>
    </location>
</feature>
<keyword evidence="5 8" id="KW-0812">Transmembrane</keyword>
<comment type="caution">
    <text evidence="9">The sequence shown here is derived from an EMBL/GenBank/DDBJ whole genome shotgun (WGS) entry which is preliminary data.</text>
</comment>
<name>A0A939EC45_9HYPH</name>
<feature type="transmembrane region" description="Helical" evidence="8">
    <location>
        <begin position="155"/>
        <end position="176"/>
    </location>
</feature>
<comment type="subcellular location">
    <subcellularLocation>
        <location evidence="1">Cell membrane</location>
        <topology evidence="1">Multi-pass membrane protein</topology>
    </subcellularLocation>
</comment>